<evidence type="ECO:0000313" key="2">
    <source>
        <dbReference type="Proteomes" id="UP000248795"/>
    </source>
</evidence>
<evidence type="ECO:0008006" key="3">
    <source>
        <dbReference type="Google" id="ProtNLM"/>
    </source>
</evidence>
<dbReference type="Gene3D" id="3.40.50.300">
    <property type="entry name" value="P-loop containing nucleotide triphosphate hydrolases"/>
    <property type="match status" value="1"/>
</dbReference>
<comment type="caution">
    <text evidence="1">The sequence shown here is derived from an EMBL/GenBank/DDBJ whole genome shotgun (WGS) entry which is preliminary data.</text>
</comment>
<accession>A0A2W2ANA3</accession>
<protein>
    <recommendedName>
        <fullName evidence="3">Sulfotransferase family protein</fullName>
    </recommendedName>
</protein>
<sequence length="294" mass="32417">MKVIVHIGPPKTATSSLQLALEAVADSRVCYGGAFHPRHRDVDSLNYRIIEACSAEQEPDAAFAAIRTEIRDLSSRHAVLILSEEQFLVDWKPSSRTRLSRLRQLMAGVDCRILVTLRRAGEALPSLYQQMFQQVHSADVPDFSAFCSHSLASCFDYLKVCRLLADVGFADVRLLPFADLVSGGLTLGDVTGCQELGDIALALPHENKSRTGTSGTERLIPGLTLKTALGRSAAALELIRLSGLRRWKHYEALAAQLDRLVWRPGRLEQLTVPPAVLQALDASYDQALLEFDQR</sequence>
<reference evidence="2" key="1">
    <citation type="submission" date="2018-06" db="EMBL/GenBank/DDBJ databases">
        <title>Aestuariibacter litoralis strain KCTC 52945T.</title>
        <authorList>
            <person name="Li X."/>
            <person name="Salam N."/>
            <person name="Li J.-L."/>
            <person name="Chen Y.-M."/>
            <person name="Yang Z.-W."/>
            <person name="Zhang L.-Y."/>
            <person name="Han M.-X."/>
            <person name="Xiao M."/>
            <person name="Li W.-J."/>
        </authorList>
    </citation>
    <scope>NUCLEOTIDE SEQUENCE [LARGE SCALE GENOMIC DNA]</scope>
    <source>
        <strain evidence="2">KCTC 52945</strain>
    </source>
</reference>
<dbReference type="RefSeq" id="WP_111198552.1">
    <property type="nucleotide sequence ID" value="NZ_QKVK01000004.1"/>
</dbReference>
<dbReference type="InterPro" id="IPR027417">
    <property type="entry name" value="P-loop_NTPase"/>
</dbReference>
<keyword evidence="2" id="KW-1185">Reference proteome</keyword>
<name>A0A2W2ANA3_9HYPH</name>
<dbReference type="EMBL" id="QKVK01000004">
    <property type="protein sequence ID" value="PZF76975.1"/>
    <property type="molecule type" value="Genomic_DNA"/>
</dbReference>
<proteinExistence type="predicted"/>
<organism evidence="1 2">
    <name type="scientific">Aestuariivirga litoralis</name>
    <dbReference type="NCBI Taxonomy" id="2650924"/>
    <lineage>
        <taxon>Bacteria</taxon>
        <taxon>Pseudomonadati</taxon>
        <taxon>Pseudomonadota</taxon>
        <taxon>Alphaproteobacteria</taxon>
        <taxon>Hyphomicrobiales</taxon>
        <taxon>Aestuariivirgaceae</taxon>
        <taxon>Aestuariivirga</taxon>
    </lineage>
</organism>
<gene>
    <name evidence="1" type="ORF">DK847_11020</name>
</gene>
<dbReference type="Proteomes" id="UP000248795">
    <property type="component" value="Unassembled WGS sequence"/>
</dbReference>
<evidence type="ECO:0000313" key="1">
    <source>
        <dbReference type="EMBL" id="PZF76975.1"/>
    </source>
</evidence>
<dbReference type="SUPFAM" id="SSF52540">
    <property type="entry name" value="P-loop containing nucleoside triphosphate hydrolases"/>
    <property type="match status" value="1"/>
</dbReference>
<dbReference type="AlphaFoldDB" id="A0A2W2ANA3"/>